<dbReference type="InterPro" id="IPR001214">
    <property type="entry name" value="SET_dom"/>
</dbReference>
<organism evidence="3 4">
    <name type="scientific">Elasticomyces elasticus</name>
    <dbReference type="NCBI Taxonomy" id="574655"/>
    <lineage>
        <taxon>Eukaryota</taxon>
        <taxon>Fungi</taxon>
        <taxon>Dikarya</taxon>
        <taxon>Ascomycota</taxon>
        <taxon>Pezizomycotina</taxon>
        <taxon>Dothideomycetes</taxon>
        <taxon>Dothideomycetidae</taxon>
        <taxon>Mycosphaerellales</taxon>
        <taxon>Teratosphaeriaceae</taxon>
        <taxon>Elasticomyces</taxon>
    </lineage>
</organism>
<feature type="compositionally biased region" description="Basic and acidic residues" evidence="1">
    <location>
        <begin position="26"/>
        <end position="38"/>
    </location>
</feature>
<protein>
    <recommendedName>
        <fullName evidence="2">SET domain-containing protein</fullName>
    </recommendedName>
</protein>
<proteinExistence type="predicted"/>
<dbReference type="SUPFAM" id="SSF48452">
    <property type="entry name" value="TPR-like"/>
    <property type="match status" value="1"/>
</dbReference>
<dbReference type="PANTHER" id="PTHR47643:SF2">
    <property type="entry name" value="TPR DOMAIN PROTEIN (AFU_ORTHOLOGUE AFUA_5G12710)"/>
    <property type="match status" value="1"/>
</dbReference>
<comment type="caution">
    <text evidence="3">The sequence shown here is derived from an EMBL/GenBank/DDBJ whole genome shotgun (WGS) entry which is preliminary data.</text>
</comment>
<dbReference type="PROSITE" id="PS50280">
    <property type="entry name" value="SET"/>
    <property type="match status" value="1"/>
</dbReference>
<dbReference type="InterPro" id="IPR046341">
    <property type="entry name" value="SET_dom_sf"/>
</dbReference>
<dbReference type="Gene3D" id="1.25.40.10">
    <property type="entry name" value="Tetratricopeptide repeat domain"/>
    <property type="match status" value="1"/>
</dbReference>
<dbReference type="SUPFAM" id="SSF82199">
    <property type="entry name" value="SET domain"/>
    <property type="match status" value="1"/>
</dbReference>
<gene>
    <name evidence="3" type="ORF">LTR97_001216</name>
</gene>
<dbReference type="Gene3D" id="2.170.270.10">
    <property type="entry name" value="SET domain"/>
    <property type="match status" value="1"/>
</dbReference>
<reference evidence="3" key="1">
    <citation type="submission" date="2023-08" db="EMBL/GenBank/DDBJ databases">
        <title>Black Yeasts Isolated from many extreme environments.</title>
        <authorList>
            <person name="Coleine C."/>
            <person name="Stajich J.E."/>
            <person name="Selbmann L."/>
        </authorList>
    </citation>
    <scope>NUCLEOTIDE SEQUENCE</scope>
    <source>
        <strain evidence="3">CCFEE 5810</strain>
    </source>
</reference>
<feature type="domain" description="SET" evidence="2">
    <location>
        <begin position="358"/>
        <end position="546"/>
    </location>
</feature>
<feature type="region of interest" description="Disordered" evidence="1">
    <location>
        <begin position="1"/>
        <end position="38"/>
    </location>
</feature>
<evidence type="ECO:0000256" key="1">
    <source>
        <dbReference type="SAM" id="MobiDB-lite"/>
    </source>
</evidence>
<dbReference type="InterPro" id="IPR053209">
    <property type="entry name" value="Gramillin-biosynth_MTr"/>
</dbReference>
<dbReference type="InterPro" id="IPR011990">
    <property type="entry name" value="TPR-like_helical_dom_sf"/>
</dbReference>
<dbReference type="Proteomes" id="UP001310594">
    <property type="component" value="Unassembled WGS sequence"/>
</dbReference>
<name>A0AAN7WB86_9PEZI</name>
<dbReference type="SMART" id="SM00317">
    <property type="entry name" value="SET"/>
    <property type="match status" value="1"/>
</dbReference>
<evidence type="ECO:0000313" key="4">
    <source>
        <dbReference type="Proteomes" id="UP001310594"/>
    </source>
</evidence>
<dbReference type="AlphaFoldDB" id="A0AAN7WB86"/>
<dbReference type="EMBL" id="JAVRQU010000002">
    <property type="protein sequence ID" value="KAK5706229.1"/>
    <property type="molecule type" value="Genomic_DNA"/>
</dbReference>
<evidence type="ECO:0000313" key="3">
    <source>
        <dbReference type="EMBL" id="KAK5706229.1"/>
    </source>
</evidence>
<sequence length="745" mass="82945">MALQMSHSLEAARKRLTDMQQYGESESGKPRTAKDSDTLIKQFGDEVEHWKKERKQSQPEGSVITTVGMPYTPCIKSMYELEKITLSELHTETHHRGKMLIVQRKSKLLFARAMVFAVVVVETGDAEVLQLVHADTALGEDGLLPTDGLLVIKEPYFTFNNEKAGIILVDHPSDIVSIPISHILAPAEFLLQHDGGLIEIKSATEWKTAGNKALGAKRYAKAINCYSQGLAAATPAVLDVRFDLYRNRAQANLCWERFDAALSDALAAIIGSEEAKARDSKAYFRAAYAAYHLRAFVNAKKHVERMLELTPDDSDGARLLEKTNVRLHEQDTGDYDFPAITRNISTTNKRVDVADFSNKTELKPSPGRYRGLFATVDIKPGEIVVCEKAFCAVFDTDEHFIRTATYGARNQTITPYPYVLWKAAITKLHRSPSALSKIVALTGEWPGLGEACLKIDGTTIIDTFEIHDIVGRNGYASCTPSKQQADTIFGYCGYSNETSGSGIWSYASYLNHSCVPSVERCPVGDLMIYRAVKPIAKGEEIFACYDFLDGVENRHEEQERVWGFICDCMLCVAEVLESSETKEKRTKLAEAAKAFVDDHSLMPNSDQATVTRAEMLVKRIKSTYDDKKYEGVPQTAALELQYWLTRAYHHRKDSKRCLASTAEMFRMLAWKTVKLDASTVILEPGKGSRLSVEAVMSLNWARNSVLLDGKAGLGLKLSNKQKELYIMLNGVADGFPEIPVHLVAH</sequence>
<dbReference type="PANTHER" id="PTHR47643">
    <property type="entry name" value="TPR DOMAIN PROTEIN (AFU_ORTHOLOGUE AFUA_5G12710)"/>
    <property type="match status" value="1"/>
</dbReference>
<accession>A0AAN7WB86</accession>
<dbReference type="Pfam" id="PF00856">
    <property type="entry name" value="SET"/>
    <property type="match status" value="1"/>
</dbReference>
<evidence type="ECO:0000259" key="2">
    <source>
        <dbReference type="PROSITE" id="PS50280"/>
    </source>
</evidence>